<dbReference type="PANTHER" id="PTHR10353">
    <property type="entry name" value="GLYCOSYL HYDROLASE"/>
    <property type="match status" value="1"/>
</dbReference>
<dbReference type="EMBL" id="JBBNAF010000004">
    <property type="protein sequence ID" value="KAK9150026.1"/>
    <property type="molecule type" value="Genomic_DNA"/>
</dbReference>
<dbReference type="PROSITE" id="PS00572">
    <property type="entry name" value="GLYCOSYL_HYDROL_F1_1"/>
    <property type="match status" value="1"/>
</dbReference>
<dbReference type="GO" id="GO:0008422">
    <property type="term" value="F:beta-glucosidase activity"/>
    <property type="evidence" value="ECO:0007669"/>
    <property type="project" value="TreeGrafter"/>
</dbReference>
<evidence type="ECO:0000313" key="7">
    <source>
        <dbReference type="EMBL" id="KAK9150026.1"/>
    </source>
</evidence>
<accession>A0AAP0PR96</accession>
<evidence type="ECO:0000256" key="2">
    <source>
        <dbReference type="ARBA" id="ARBA00022801"/>
    </source>
</evidence>
<dbReference type="Pfam" id="PF00232">
    <property type="entry name" value="Glyco_hydro_1"/>
    <property type="match status" value="1"/>
</dbReference>
<dbReference type="Gene3D" id="3.20.20.80">
    <property type="entry name" value="Glycosidases"/>
    <property type="match status" value="1"/>
</dbReference>
<comment type="similarity">
    <text evidence="1 4">Belongs to the glycosyl hydrolase 1 family.</text>
</comment>
<keyword evidence="6" id="KW-0732">Signal</keyword>
<sequence>MQTKLIFIAPLLISYILNSIVCSQEEIHRNNFPDGFLFGAATSSYQIEGAVLEDGKGLNNWDVFAHIPGNIRNGDNADVADDHYHRYDEDIELMHLMGVNSYRFSISWSRILPRGRFGDVNQKGITFYNNLIDNLLKKEIEPFVTLHHFDTPQELDDQYGSWLSPLIQDDFTYFAETCFRSFGDRVKYWVTFNEPNHFTDFAYKKGLFAPGRCSPPFGNCSQGNSEVEPLIVMHNIVLSHVKATKIYRDHYQSKQGGSIGAVLNAFMYEPLRDIKADREAVSRRLAFDVAWFLDPVMHGDYPVEMRRFLGSQLPKFSSEESKQMKLYSLDFIGVNHYSTLYAKDCIQSHCDTGGHAIEGFVFTTGERHGVPIGESTSIPVFFVVPAGMEKIVGYLKTRYDNLPIFVTENGFSQLDHQPIKEGYELLQDHKRIEYHKRYLASLAKAISDGADVRGYFVWSLIDNFEWHLGFSYRFGLYYVDYDTLERTPKLSASWFRGFLTNATCIQESDDILVL</sequence>
<feature type="active site" description="Nucleophile" evidence="3">
    <location>
        <position position="408"/>
    </location>
</feature>
<dbReference type="PRINTS" id="PR00131">
    <property type="entry name" value="GLHYDRLASE1"/>
</dbReference>
<evidence type="ECO:0000256" key="3">
    <source>
        <dbReference type="PROSITE-ProRule" id="PRU10055"/>
    </source>
</evidence>
<keyword evidence="2 5" id="KW-0378">Hydrolase</keyword>
<feature type="chain" id="PRO_5042924670" description="Beta-glucosidase 18-like" evidence="6">
    <location>
        <begin position="24"/>
        <end position="514"/>
    </location>
</feature>
<dbReference type="FunFam" id="3.20.20.80:FF:000020">
    <property type="entry name" value="Beta-glucosidase 12"/>
    <property type="match status" value="1"/>
</dbReference>
<comment type="caution">
    <text evidence="7">The sequence shown here is derived from an EMBL/GenBank/DDBJ whole genome shotgun (WGS) entry which is preliminary data.</text>
</comment>
<organism evidence="7 8">
    <name type="scientific">Stephania yunnanensis</name>
    <dbReference type="NCBI Taxonomy" id="152371"/>
    <lineage>
        <taxon>Eukaryota</taxon>
        <taxon>Viridiplantae</taxon>
        <taxon>Streptophyta</taxon>
        <taxon>Embryophyta</taxon>
        <taxon>Tracheophyta</taxon>
        <taxon>Spermatophyta</taxon>
        <taxon>Magnoliopsida</taxon>
        <taxon>Ranunculales</taxon>
        <taxon>Menispermaceae</taxon>
        <taxon>Menispermoideae</taxon>
        <taxon>Cissampelideae</taxon>
        <taxon>Stephania</taxon>
    </lineage>
</organism>
<evidence type="ECO:0008006" key="9">
    <source>
        <dbReference type="Google" id="ProtNLM"/>
    </source>
</evidence>
<dbReference type="SUPFAM" id="SSF51445">
    <property type="entry name" value="(Trans)glycosidases"/>
    <property type="match status" value="1"/>
</dbReference>
<dbReference type="PANTHER" id="PTHR10353:SF175">
    <property type="entry name" value="BETA-GLUCOSIDASE 18-LIKE ISOFORM X1"/>
    <property type="match status" value="1"/>
</dbReference>
<evidence type="ECO:0000256" key="1">
    <source>
        <dbReference type="ARBA" id="ARBA00010838"/>
    </source>
</evidence>
<dbReference type="InterPro" id="IPR018120">
    <property type="entry name" value="Glyco_hydro_1_AS"/>
</dbReference>
<evidence type="ECO:0000256" key="4">
    <source>
        <dbReference type="RuleBase" id="RU003690"/>
    </source>
</evidence>
<dbReference type="AlphaFoldDB" id="A0AAP0PR96"/>
<keyword evidence="5" id="KW-0326">Glycosidase</keyword>
<evidence type="ECO:0000313" key="8">
    <source>
        <dbReference type="Proteomes" id="UP001420932"/>
    </source>
</evidence>
<dbReference type="InterPro" id="IPR017853">
    <property type="entry name" value="GH"/>
</dbReference>
<protein>
    <recommendedName>
        <fullName evidence="9">Beta-glucosidase 18-like</fullName>
    </recommendedName>
</protein>
<feature type="signal peptide" evidence="6">
    <location>
        <begin position="1"/>
        <end position="23"/>
    </location>
</feature>
<gene>
    <name evidence="7" type="ORF">Syun_008335</name>
</gene>
<reference evidence="7 8" key="1">
    <citation type="submission" date="2024-01" db="EMBL/GenBank/DDBJ databases">
        <title>Genome assemblies of Stephania.</title>
        <authorList>
            <person name="Yang L."/>
        </authorList>
    </citation>
    <scope>NUCLEOTIDE SEQUENCE [LARGE SCALE GENOMIC DNA]</scope>
    <source>
        <strain evidence="7">YNDBR</strain>
        <tissue evidence="7">Leaf</tissue>
    </source>
</reference>
<keyword evidence="8" id="KW-1185">Reference proteome</keyword>
<dbReference type="PROSITE" id="PS00653">
    <property type="entry name" value="GLYCOSYL_HYDROL_F1_2"/>
    <property type="match status" value="1"/>
</dbReference>
<dbReference type="Proteomes" id="UP001420932">
    <property type="component" value="Unassembled WGS sequence"/>
</dbReference>
<dbReference type="InterPro" id="IPR001360">
    <property type="entry name" value="Glyco_hydro_1"/>
</dbReference>
<evidence type="ECO:0000256" key="6">
    <source>
        <dbReference type="SAM" id="SignalP"/>
    </source>
</evidence>
<dbReference type="GO" id="GO:0005975">
    <property type="term" value="P:carbohydrate metabolic process"/>
    <property type="evidence" value="ECO:0007669"/>
    <property type="project" value="InterPro"/>
</dbReference>
<dbReference type="InterPro" id="IPR033132">
    <property type="entry name" value="GH_1_N_CS"/>
</dbReference>
<proteinExistence type="inferred from homology"/>
<evidence type="ECO:0000256" key="5">
    <source>
        <dbReference type="RuleBase" id="RU004468"/>
    </source>
</evidence>
<name>A0AAP0PR96_9MAGN</name>